<feature type="chain" id="PRO_5047350709" evidence="5">
    <location>
        <begin position="32"/>
        <end position="341"/>
    </location>
</feature>
<reference evidence="7" key="1">
    <citation type="submission" date="2021-12" db="EMBL/GenBank/DDBJ databases">
        <title>Alicyclobacillaceae gen. nov., sp. nov., isolated from chalcocite enrichment system.</title>
        <authorList>
            <person name="Jiang Z."/>
        </authorList>
    </citation>
    <scope>NUCLEOTIDE SEQUENCE</scope>
    <source>
        <strain evidence="7">MYW30-H2</strain>
    </source>
</reference>
<dbReference type="Pfam" id="PF09084">
    <property type="entry name" value="NMT1"/>
    <property type="match status" value="1"/>
</dbReference>
<dbReference type="RefSeq" id="WP_347439108.1">
    <property type="nucleotide sequence ID" value="NZ_CP089291.1"/>
</dbReference>
<dbReference type="InterPro" id="IPR015168">
    <property type="entry name" value="SsuA/THI5"/>
</dbReference>
<protein>
    <submittedName>
        <fullName evidence="7">Aliphatic sulfonate ABC transporter substrate-binding protein</fullName>
    </submittedName>
</protein>
<dbReference type="SUPFAM" id="SSF53850">
    <property type="entry name" value="Periplasmic binding protein-like II"/>
    <property type="match status" value="1"/>
</dbReference>
<dbReference type="PANTHER" id="PTHR30024">
    <property type="entry name" value="ALIPHATIC SULFONATES-BINDING PROTEIN-RELATED"/>
    <property type="match status" value="1"/>
</dbReference>
<accession>A0ABY4CPL9</accession>
<dbReference type="PROSITE" id="PS51257">
    <property type="entry name" value="PROKAR_LIPOPROTEIN"/>
    <property type="match status" value="1"/>
</dbReference>
<evidence type="ECO:0000256" key="2">
    <source>
        <dbReference type="ARBA" id="ARBA00010742"/>
    </source>
</evidence>
<dbReference type="NCBIfam" id="TIGR01728">
    <property type="entry name" value="SsuA_fam"/>
    <property type="match status" value="1"/>
</dbReference>
<proteinExistence type="inferred from homology"/>
<sequence>MILSRISSNKRIIGTFAAVFMVAAILSGCGAGGTATKNSQGENGKSAVQDIKIGYVDILADAPAIIAKEKHTMDQQGVKSEFFAFENGPDLYKALSSGKLDFAYAGVPAAVNWLSRGAQFKIIAKVDDGKFGLLTKASSGIRQPSDLKGKKLGNVVKGSGVDLLVRGFLLPEAGLNQQSVTLVQMNMANMEQAIDNGAIDAAVAGEPFLTFAELRGLKVVKELPDPGMVVLAREAFLKEHPDLVKTFMQGHIASIDFIHQHQQEAAAILAKSFHVPEIKNNGKNYTPTQIMMAAMKRNAFDAAFTNNDIQFYKKIADTNLKLKLIDKPLDITQFIDRSLSQ</sequence>
<name>A0ABY4CPL9_9BACL</name>
<dbReference type="EMBL" id="CP089291">
    <property type="protein sequence ID" value="UOF92442.1"/>
    <property type="molecule type" value="Genomic_DNA"/>
</dbReference>
<evidence type="ECO:0000313" key="8">
    <source>
        <dbReference type="Proteomes" id="UP000830167"/>
    </source>
</evidence>
<organism evidence="7 8">
    <name type="scientific">Fodinisporobacter ferrooxydans</name>
    <dbReference type="NCBI Taxonomy" id="2901836"/>
    <lineage>
        <taxon>Bacteria</taxon>
        <taxon>Bacillati</taxon>
        <taxon>Bacillota</taxon>
        <taxon>Bacilli</taxon>
        <taxon>Bacillales</taxon>
        <taxon>Alicyclobacillaceae</taxon>
        <taxon>Fodinisporobacter</taxon>
    </lineage>
</organism>
<evidence type="ECO:0000256" key="1">
    <source>
        <dbReference type="ARBA" id="ARBA00004418"/>
    </source>
</evidence>
<evidence type="ECO:0000313" key="7">
    <source>
        <dbReference type="EMBL" id="UOF92442.1"/>
    </source>
</evidence>
<feature type="domain" description="SsuA/THI5-like" evidence="6">
    <location>
        <begin position="62"/>
        <end position="265"/>
    </location>
</feature>
<dbReference type="Gene3D" id="3.40.190.10">
    <property type="entry name" value="Periplasmic binding protein-like II"/>
    <property type="match status" value="2"/>
</dbReference>
<evidence type="ECO:0000259" key="6">
    <source>
        <dbReference type="Pfam" id="PF09084"/>
    </source>
</evidence>
<evidence type="ECO:0000256" key="3">
    <source>
        <dbReference type="ARBA" id="ARBA00022448"/>
    </source>
</evidence>
<dbReference type="PANTHER" id="PTHR30024:SF47">
    <property type="entry name" value="TAURINE-BINDING PERIPLASMIC PROTEIN"/>
    <property type="match status" value="1"/>
</dbReference>
<evidence type="ECO:0000256" key="4">
    <source>
        <dbReference type="ARBA" id="ARBA00022729"/>
    </source>
</evidence>
<dbReference type="InterPro" id="IPR010067">
    <property type="entry name" value="ABC_SsuA_sub-bd"/>
</dbReference>
<keyword evidence="3" id="KW-0813">Transport</keyword>
<comment type="similarity">
    <text evidence="2">Belongs to the bacterial solute-binding protein SsuA/TauA family.</text>
</comment>
<keyword evidence="8" id="KW-1185">Reference proteome</keyword>
<evidence type="ECO:0000256" key="5">
    <source>
        <dbReference type="SAM" id="SignalP"/>
    </source>
</evidence>
<dbReference type="Proteomes" id="UP000830167">
    <property type="component" value="Chromosome"/>
</dbReference>
<gene>
    <name evidence="7" type="ORF">LSG31_09930</name>
</gene>
<comment type="subcellular location">
    <subcellularLocation>
        <location evidence="1">Periplasm</location>
    </subcellularLocation>
</comment>
<feature type="signal peptide" evidence="5">
    <location>
        <begin position="1"/>
        <end position="31"/>
    </location>
</feature>
<keyword evidence="4 5" id="KW-0732">Signal</keyword>